<evidence type="ECO:0000256" key="5">
    <source>
        <dbReference type="ARBA" id="ARBA00023180"/>
    </source>
</evidence>
<evidence type="ECO:0000256" key="4">
    <source>
        <dbReference type="ARBA" id="ARBA00022794"/>
    </source>
</evidence>
<name>C3YTQ6_BRAFL</name>
<keyword evidence="6" id="KW-1133">Transmembrane helix</keyword>
<dbReference type="PANTHER" id="PTHR14611:SF6">
    <property type="entry name" value="TECTONIC-2"/>
    <property type="match status" value="1"/>
</dbReference>
<dbReference type="AlphaFoldDB" id="C3YTQ6"/>
<proteinExistence type="inferred from homology"/>
<evidence type="ECO:0000256" key="2">
    <source>
        <dbReference type="ARBA" id="ARBA00011495"/>
    </source>
</evidence>
<feature type="domain" description="Tectonic-1-3" evidence="8">
    <location>
        <begin position="557"/>
        <end position="775"/>
    </location>
</feature>
<evidence type="ECO:0000256" key="7">
    <source>
        <dbReference type="SAM" id="SignalP"/>
    </source>
</evidence>
<gene>
    <name evidence="10" type="ORF">BRAFLDRAFT_66679</name>
</gene>
<dbReference type="Pfam" id="PF25752">
    <property type="entry name" value="DUF1619_N"/>
    <property type="match status" value="1"/>
</dbReference>
<dbReference type="EMBL" id="GG666552">
    <property type="protein sequence ID" value="EEN56183.1"/>
    <property type="molecule type" value="Genomic_DNA"/>
</dbReference>
<dbReference type="InterPro" id="IPR057724">
    <property type="entry name" value="TCTN1-3_N"/>
</dbReference>
<accession>C3YTQ6</accession>
<keyword evidence="5" id="KW-0325">Glycoprotein</keyword>
<evidence type="ECO:0000313" key="10">
    <source>
        <dbReference type="EMBL" id="EEN56183.1"/>
    </source>
</evidence>
<keyword evidence="3 7" id="KW-0732">Signal</keyword>
<dbReference type="PANTHER" id="PTHR14611">
    <property type="entry name" value="TECTONIC FAMILY MEMBER"/>
    <property type="match status" value="1"/>
</dbReference>
<keyword evidence="4" id="KW-0970">Cilium biogenesis/degradation</keyword>
<keyword evidence="6" id="KW-0472">Membrane</keyword>
<feature type="transmembrane region" description="Helical" evidence="6">
    <location>
        <begin position="1023"/>
        <end position="1040"/>
    </location>
</feature>
<feature type="domain" description="Tectonic-1-3 N-terminal" evidence="9">
    <location>
        <begin position="424"/>
        <end position="489"/>
    </location>
</feature>
<dbReference type="Pfam" id="PF07773">
    <property type="entry name" value="TCTN_DUF1619"/>
    <property type="match status" value="1"/>
</dbReference>
<evidence type="ECO:0000259" key="8">
    <source>
        <dbReference type="Pfam" id="PF07773"/>
    </source>
</evidence>
<feature type="signal peptide" evidence="7">
    <location>
        <begin position="1"/>
        <end position="24"/>
    </location>
</feature>
<evidence type="ECO:0000256" key="6">
    <source>
        <dbReference type="SAM" id="Phobius"/>
    </source>
</evidence>
<comment type="subunit">
    <text evidence="2">Part of the tectonic-like complex (also named B9 complex).</text>
</comment>
<feature type="chain" id="PRO_5002936051" evidence="7">
    <location>
        <begin position="25"/>
        <end position="1044"/>
    </location>
</feature>
<sequence length="1044" mass="110491">MFVKVCGVLLLLLLLFRLQCCVRGQTGVPEQINRGLVNVGVPGQDGSNVVSISEHETSGGIPVFLTLAQAGNATQDVTVICSLQSDQPGDSQVTFDNITITAGGTDTGTATFSVVSAGRQVVVGCVGRSAAPGTETNTTEFLPQTSAGVTGLLQVRKGPVAGFCSSLVLVPNRAGVTQGTVQVELSEAVVDNAVTVTCTSVDATAGSIQLTFDPLTLQVNSTAGDVTYSFTNPTGSPVSASCTAQSGGGGNQYLTATSTGDASTFALDEGSVQFVPDTTKTTAQSISAFLVLDAAVQADTVTFTCALREVGDSDEAQALAANPTCVPVSNLIPTAAAVTTPTTTPDSPLTNLSIAGNWQLGAVELVFGTYTSPVQELLLVTCCAPQASNTDPKYRGRSAAFVFSSDVATNITANLTNAEVAGTPLVERVIPNPAYVEVGPCPCDLWENQCDTECCCDTDCTQDDLDIFTSCTQGEFGGNHVRELAQYCSYSGGPQEDWDRLLCVEQDNSPYLGLYYNNPSAIRTETAFRTTYEANAPPYSYDETERRETVETDSSLAYRYGLATQVLYTDANGETQQGFLSFPQQMLSGQCLYSGIVRHFVDSNATCVQTLDSSLCAEGSVLDAREYLLPSPATHPPCPTPPQVLSQHGGVTTVPTTVEYYCLTDPSLYIRSTTTADDVYIFNQTSLFADNVASTMQRCAFDDGFTFPPTPSLNSTTDTCSNVVLDVRYVISWRGTELTGVAAFVVLGDVAMETVAPDDGTNSSTVLAQKFGVEFSYDSLNATAADATEVVDRSGNPGYDVGKVLLTGALSLTNDSVENMGSSGSEVLAQQESLVTAEFVSRGGNPNSTLITDWLPVINNDTADPTEAPTVAGLEPDVIDQLQGLCQDIPATVNLEILYADVGKENEFLIQEVVGARVSFSRTLWQLQCTGALAAACLGNSSVLVDLGNTSTIDDLITGAVQSFYVTSSVTFTKVPAQTPTPVKKFYVNDTNVCRRNACWEELFYPVSMAFAGGDFQLYQHNLGSGLLLALFIIAVFVITRPWW</sequence>
<dbReference type="STRING" id="7739.C3YTQ6"/>
<comment type="similarity">
    <text evidence="1">Belongs to the tectonic family.</text>
</comment>
<protein>
    <submittedName>
        <fullName evidence="10">Uncharacterized protein</fullName>
    </submittedName>
</protein>
<evidence type="ECO:0000256" key="1">
    <source>
        <dbReference type="ARBA" id="ARBA00007633"/>
    </source>
</evidence>
<dbReference type="eggNOG" id="ENOG502QV82">
    <property type="taxonomic scope" value="Eukaryota"/>
</dbReference>
<dbReference type="InterPro" id="IPR011677">
    <property type="entry name" value="TCTN1-3_dom"/>
</dbReference>
<dbReference type="InParanoid" id="C3YTQ6"/>
<evidence type="ECO:0000259" key="9">
    <source>
        <dbReference type="Pfam" id="PF25752"/>
    </source>
</evidence>
<organism>
    <name type="scientific">Branchiostoma floridae</name>
    <name type="common">Florida lancelet</name>
    <name type="synonym">Amphioxus</name>
    <dbReference type="NCBI Taxonomy" id="7739"/>
    <lineage>
        <taxon>Eukaryota</taxon>
        <taxon>Metazoa</taxon>
        <taxon>Chordata</taxon>
        <taxon>Cephalochordata</taxon>
        <taxon>Leptocardii</taxon>
        <taxon>Amphioxiformes</taxon>
        <taxon>Branchiostomatidae</taxon>
        <taxon>Branchiostoma</taxon>
    </lineage>
</organism>
<keyword evidence="6" id="KW-0812">Transmembrane</keyword>
<dbReference type="InterPro" id="IPR040354">
    <property type="entry name" value="TCTN1-3"/>
</dbReference>
<reference evidence="10" key="1">
    <citation type="journal article" date="2008" name="Nature">
        <title>The amphioxus genome and the evolution of the chordate karyotype.</title>
        <authorList>
            <consortium name="US DOE Joint Genome Institute (JGI-PGF)"/>
            <person name="Putnam N.H."/>
            <person name="Butts T."/>
            <person name="Ferrier D.E.K."/>
            <person name="Furlong R.F."/>
            <person name="Hellsten U."/>
            <person name="Kawashima T."/>
            <person name="Robinson-Rechavi M."/>
            <person name="Shoguchi E."/>
            <person name="Terry A."/>
            <person name="Yu J.-K."/>
            <person name="Benito-Gutierrez E.L."/>
            <person name="Dubchak I."/>
            <person name="Garcia-Fernandez J."/>
            <person name="Gibson-Brown J.J."/>
            <person name="Grigoriev I.V."/>
            <person name="Horton A.C."/>
            <person name="de Jong P.J."/>
            <person name="Jurka J."/>
            <person name="Kapitonov V.V."/>
            <person name="Kohara Y."/>
            <person name="Kuroki Y."/>
            <person name="Lindquist E."/>
            <person name="Lucas S."/>
            <person name="Osoegawa K."/>
            <person name="Pennacchio L.A."/>
            <person name="Salamov A.A."/>
            <person name="Satou Y."/>
            <person name="Sauka-Spengler T."/>
            <person name="Schmutz J."/>
            <person name="Shin-I T."/>
            <person name="Toyoda A."/>
            <person name="Bronner-Fraser M."/>
            <person name="Fujiyama A."/>
            <person name="Holland L.Z."/>
            <person name="Holland P.W.H."/>
            <person name="Satoh N."/>
            <person name="Rokhsar D.S."/>
        </authorList>
    </citation>
    <scope>NUCLEOTIDE SEQUENCE [LARGE SCALE GENOMIC DNA]</scope>
    <source>
        <strain evidence="10">S238N-H82</strain>
        <tissue evidence="10">Testes</tissue>
    </source>
</reference>
<dbReference type="GO" id="GO:0030030">
    <property type="term" value="P:cell projection organization"/>
    <property type="evidence" value="ECO:0007669"/>
    <property type="project" value="UniProtKB-KW"/>
</dbReference>
<evidence type="ECO:0000256" key="3">
    <source>
        <dbReference type="ARBA" id="ARBA00022729"/>
    </source>
</evidence>